<proteinExistence type="predicted"/>
<protein>
    <submittedName>
        <fullName evidence="3">Uncharacterized protein</fullName>
    </submittedName>
</protein>
<keyword evidence="2" id="KW-0732">Signal</keyword>
<feature type="coiled-coil region" evidence="1">
    <location>
        <begin position="82"/>
        <end position="109"/>
    </location>
</feature>
<feature type="chain" id="PRO_5018058646" evidence="2">
    <location>
        <begin position="33"/>
        <end position="131"/>
    </location>
</feature>
<accession>A0A3P7NVR4</accession>
<dbReference type="AlphaFoldDB" id="A0A3P7NVR4"/>
<organism evidence="3 4">
    <name type="scientific">Dibothriocephalus latus</name>
    <name type="common">Fish tapeworm</name>
    <name type="synonym">Diphyllobothrium latum</name>
    <dbReference type="NCBI Taxonomy" id="60516"/>
    <lineage>
        <taxon>Eukaryota</taxon>
        <taxon>Metazoa</taxon>
        <taxon>Spiralia</taxon>
        <taxon>Lophotrochozoa</taxon>
        <taxon>Platyhelminthes</taxon>
        <taxon>Cestoda</taxon>
        <taxon>Eucestoda</taxon>
        <taxon>Diphyllobothriidea</taxon>
        <taxon>Diphyllobothriidae</taxon>
        <taxon>Dibothriocephalus</taxon>
    </lineage>
</organism>
<feature type="signal peptide" evidence="2">
    <location>
        <begin position="1"/>
        <end position="32"/>
    </location>
</feature>
<dbReference type="Proteomes" id="UP000281553">
    <property type="component" value="Unassembled WGS sequence"/>
</dbReference>
<name>A0A3P7NVR4_DIBLA</name>
<dbReference type="EMBL" id="UYRU01115756">
    <property type="protein sequence ID" value="VDN45290.1"/>
    <property type="molecule type" value="Genomic_DNA"/>
</dbReference>
<keyword evidence="4" id="KW-1185">Reference proteome</keyword>
<sequence>MRRQLCFLLNWKAVALKLHLLFLLKQLKLLVSVTLEGSFRGRIKGRFGTESLLLLPILPPPLPPWVEKNQLKETLSQLQVARSGTQLHIAGLEQELTRLKKELNIALVAQQEPEVRIVLSDTQQCLMRAQQ</sequence>
<keyword evidence="1" id="KW-0175">Coiled coil</keyword>
<evidence type="ECO:0000256" key="2">
    <source>
        <dbReference type="SAM" id="SignalP"/>
    </source>
</evidence>
<gene>
    <name evidence="3" type="ORF">DILT_LOCUS19566</name>
</gene>
<evidence type="ECO:0000256" key="1">
    <source>
        <dbReference type="SAM" id="Coils"/>
    </source>
</evidence>
<reference evidence="3 4" key="1">
    <citation type="submission" date="2018-11" db="EMBL/GenBank/DDBJ databases">
        <authorList>
            <consortium name="Pathogen Informatics"/>
        </authorList>
    </citation>
    <scope>NUCLEOTIDE SEQUENCE [LARGE SCALE GENOMIC DNA]</scope>
</reference>
<evidence type="ECO:0000313" key="4">
    <source>
        <dbReference type="Proteomes" id="UP000281553"/>
    </source>
</evidence>
<evidence type="ECO:0000313" key="3">
    <source>
        <dbReference type="EMBL" id="VDN45290.1"/>
    </source>
</evidence>